<keyword evidence="10 15" id="KW-0067">ATP-binding</keyword>
<dbReference type="Pfam" id="PF17862">
    <property type="entry name" value="AAA_lid_3"/>
    <property type="match status" value="1"/>
</dbReference>
<evidence type="ECO:0000256" key="6">
    <source>
        <dbReference type="ARBA" id="ARBA00022723"/>
    </source>
</evidence>
<keyword evidence="9 15" id="KW-0862">Zinc</keyword>
<proteinExistence type="inferred from homology"/>
<comment type="caution">
    <text evidence="19">The sequence shown here is derived from an EMBL/GenBank/DDBJ whole genome shotgun (WGS) entry which is preliminary data.</text>
</comment>
<dbReference type="GO" id="GO:0005886">
    <property type="term" value="C:plasma membrane"/>
    <property type="evidence" value="ECO:0007669"/>
    <property type="project" value="UniProtKB-SubCell"/>
</dbReference>
<feature type="binding site" evidence="15">
    <location>
        <position position="423"/>
    </location>
    <ligand>
        <name>Zn(2+)</name>
        <dbReference type="ChEBI" id="CHEBI:29105"/>
        <note>catalytic</note>
    </ligand>
</feature>
<keyword evidence="20" id="KW-1185">Reference proteome</keyword>
<dbReference type="InterPro" id="IPR000642">
    <property type="entry name" value="Peptidase_M41"/>
</dbReference>
<dbReference type="InterPro" id="IPR003593">
    <property type="entry name" value="AAA+_ATPase"/>
</dbReference>
<feature type="domain" description="AAA+ ATPase" evidence="18">
    <location>
        <begin position="189"/>
        <end position="328"/>
    </location>
</feature>
<dbReference type="EMBL" id="SNZA01000004">
    <property type="protein sequence ID" value="TDR12621.1"/>
    <property type="molecule type" value="Genomic_DNA"/>
</dbReference>
<feature type="compositionally biased region" description="Low complexity" evidence="17">
    <location>
        <begin position="636"/>
        <end position="646"/>
    </location>
</feature>
<dbReference type="Gene3D" id="3.40.50.300">
    <property type="entry name" value="P-loop containing nucleotide triphosphate hydrolases"/>
    <property type="match status" value="1"/>
</dbReference>
<dbReference type="AlphaFoldDB" id="A0A4V6PXN9"/>
<dbReference type="FunFam" id="1.10.8.60:FF:000001">
    <property type="entry name" value="ATP-dependent zinc metalloprotease FtsH"/>
    <property type="match status" value="1"/>
</dbReference>
<dbReference type="InterPro" id="IPR011546">
    <property type="entry name" value="Pept_M41_FtsH_extracell"/>
</dbReference>
<dbReference type="GO" id="GO:0006508">
    <property type="term" value="P:proteolysis"/>
    <property type="evidence" value="ECO:0007669"/>
    <property type="project" value="UniProtKB-KW"/>
</dbReference>
<evidence type="ECO:0000256" key="2">
    <source>
        <dbReference type="ARBA" id="ARBA00010044"/>
    </source>
</evidence>
<dbReference type="SUPFAM" id="SSF52540">
    <property type="entry name" value="P-loop containing nucleoside triphosphate hydrolases"/>
    <property type="match status" value="1"/>
</dbReference>
<dbReference type="FunFam" id="1.20.58.760:FF:000001">
    <property type="entry name" value="ATP-dependent zinc metalloprotease FtsH"/>
    <property type="match status" value="1"/>
</dbReference>
<evidence type="ECO:0000256" key="14">
    <source>
        <dbReference type="ARBA" id="ARBA00061570"/>
    </source>
</evidence>
<evidence type="ECO:0000256" key="9">
    <source>
        <dbReference type="ARBA" id="ARBA00022833"/>
    </source>
</evidence>
<dbReference type="GO" id="GO:0004222">
    <property type="term" value="F:metalloendopeptidase activity"/>
    <property type="evidence" value="ECO:0007669"/>
    <property type="project" value="InterPro"/>
</dbReference>
<evidence type="ECO:0000256" key="5">
    <source>
        <dbReference type="ARBA" id="ARBA00022692"/>
    </source>
</evidence>
<feature type="binding site" evidence="15">
    <location>
        <begin position="197"/>
        <end position="204"/>
    </location>
    <ligand>
        <name>ATP</name>
        <dbReference type="ChEBI" id="CHEBI:30616"/>
    </ligand>
</feature>
<reference evidence="19 20" key="1">
    <citation type="submission" date="2019-03" db="EMBL/GenBank/DDBJ databases">
        <title>Genomic Encyclopedia of Type Strains, Phase IV (KMG-IV): sequencing the most valuable type-strain genomes for metagenomic binning, comparative biology and taxonomic classification.</title>
        <authorList>
            <person name="Goeker M."/>
        </authorList>
    </citation>
    <scope>NUCLEOTIDE SEQUENCE [LARGE SCALE GENOMIC DNA]</scope>
    <source>
        <strain evidence="19 20">DSM 5604</strain>
    </source>
</reference>
<dbReference type="PANTHER" id="PTHR23076:SF97">
    <property type="entry name" value="ATP-DEPENDENT ZINC METALLOPROTEASE YME1L1"/>
    <property type="match status" value="1"/>
</dbReference>
<dbReference type="SMART" id="SM00382">
    <property type="entry name" value="AAA"/>
    <property type="match status" value="1"/>
</dbReference>
<evidence type="ECO:0000256" key="16">
    <source>
        <dbReference type="RuleBase" id="RU003651"/>
    </source>
</evidence>
<organism evidence="19 20">
    <name type="scientific">Marinomonas communis</name>
    <dbReference type="NCBI Taxonomy" id="28254"/>
    <lineage>
        <taxon>Bacteria</taxon>
        <taxon>Pseudomonadati</taxon>
        <taxon>Pseudomonadota</taxon>
        <taxon>Gammaproteobacteria</taxon>
        <taxon>Oceanospirillales</taxon>
        <taxon>Oceanospirillaceae</taxon>
        <taxon>Marinomonas</taxon>
    </lineage>
</organism>
<dbReference type="Pfam" id="PF00004">
    <property type="entry name" value="AAA"/>
    <property type="match status" value="1"/>
</dbReference>
<feature type="region of interest" description="Disordered" evidence="17">
    <location>
        <begin position="599"/>
        <end position="662"/>
    </location>
</feature>
<evidence type="ECO:0000256" key="4">
    <source>
        <dbReference type="ARBA" id="ARBA00022670"/>
    </source>
</evidence>
<feature type="binding site" evidence="15">
    <location>
        <position position="419"/>
    </location>
    <ligand>
        <name>Zn(2+)</name>
        <dbReference type="ChEBI" id="CHEBI:29105"/>
        <note>catalytic</note>
    </ligand>
</feature>
<dbReference type="InterPro" id="IPR005936">
    <property type="entry name" value="FtsH"/>
</dbReference>
<feature type="active site" evidence="15">
    <location>
        <position position="420"/>
    </location>
</feature>
<evidence type="ECO:0000256" key="1">
    <source>
        <dbReference type="ARBA" id="ARBA00004370"/>
    </source>
</evidence>
<evidence type="ECO:0000256" key="7">
    <source>
        <dbReference type="ARBA" id="ARBA00022741"/>
    </source>
</evidence>
<protein>
    <recommendedName>
        <fullName evidence="15">ATP-dependent zinc metalloprotease FtsH</fullName>
        <ecNumber evidence="15">3.4.24.-</ecNumber>
    </recommendedName>
</protein>
<keyword evidence="5 15" id="KW-0812">Transmembrane</keyword>
<evidence type="ECO:0000256" key="15">
    <source>
        <dbReference type="HAMAP-Rule" id="MF_01458"/>
    </source>
</evidence>
<keyword evidence="12 15" id="KW-0482">Metalloprotease</keyword>
<dbReference type="InterPro" id="IPR003959">
    <property type="entry name" value="ATPase_AAA_core"/>
</dbReference>
<dbReference type="InterPro" id="IPR037219">
    <property type="entry name" value="Peptidase_M41-like"/>
</dbReference>
<dbReference type="EC" id="3.4.24.-" evidence="15"/>
<keyword evidence="8 15" id="KW-0378">Hydrolase</keyword>
<dbReference type="Proteomes" id="UP000295729">
    <property type="component" value="Unassembled WGS sequence"/>
</dbReference>
<dbReference type="RefSeq" id="WP_244937016.1">
    <property type="nucleotide sequence ID" value="NZ_SNZA01000004.1"/>
</dbReference>
<dbReference type="GO" id="GO:0016887">
    <property type="term" value="F:ATP hydrolysis activity"/>
    <property type="evidence" value="ECO:0007669"/>
    <property type="project" value="UniProtKB-UniRule"/>
</dbReference>
<comment type="function">
    <text evidence="15">Acts as a processive, ATP-dependent zinc metallopeptidase for both cytoplasmic and membrane proteins. Plays a role in the quality control of integral membrane proteins.</text>
</comment>
<keyword evidence="13 15" id="KW-0472">Membrane</keyword>
<dbReference type="Pfam" id="PF01434">
    <property type="entry name" value="Peptidase_M41"/>
    <property type="match status" value="1"/>
</dbReference>
<dbReference type="Gene3D" id="1.20.58.760">
    <property type="entry name" value="Peptidase M41"/>
    <property type="match status" value="1"/>
</dbReference>
<keyword evidence="4 15" id="KW-0645">Protease</keyword>
<feature type="compositionally biased region" description="Polar residues" evidence="17">
    <location>
        <begin position="616"/>
        <end position="635"/>
    </location>
</feature>
<evidence type="ECO:0000256" key="11">
    <source>
        <dbReference type="ARBA" id="ARBA00022989"/>
    </source>
</evidence>
<dbReference type="InterPro" id="IPR027417">
    <property type="entry name" value="P-loop_NTPase"/>
</dbReference>
<comment type="similarity">
    <text evidence="16">Belongs to the AAA ATPase family.</text>
</comment>
<comment type="subcellular location">
    <subcellularLocation>
        <location evidence="15">Cell membrane</location>
        <topology evidence="15">Multi-pass membrane protein</topology>
        <orientation evidence="15">Cytoplasmic side</orientation>
    </subcellularLocation>
    <subcellularLocation>
        <location evidence="1">Membrane</location>
    </subcellularLocation>
</comment>
<dbReference type="InterPro" id="IPR041569">
    <property type="entry name" value="AAA_lid_3"/>
</dbReference>
<dbReference type="GO" id="GO:0030163">
    <property type="term" value="P:protein catabolic process"/>
    <property type="evidence" value="ECO:0007669"/>
    <property type="project" value="UniProtKB-UniRule"/>
</dbReference>
<dbReference type="HAMAP" id="MF_01458">
    <property type="entry name" value="FtsH"/>
    <property type="match status" value="1"/>
</dbReference>
<dbReference type="PANTHER" id="PTHR23076">
    <property type="entry name" value="METALLOPROTEASE M41 FTSH"/>
    <property type="match status" value="1"/>
</dbReference>
<keyword evidence="6 15" id="KW-0479">Metal-binding</keyword>
<dbReference type="GO" id="GO:0008270">
    <property type="term" value="F:zinc ion binding"/>
    <property type="evidence" value="ECO:0007669"/>
    <property type="project" value="UniProtKB-UniRule"/>
</dbReference>
<comment type="cofactor">
    <cofactor evidence="15">
        <name>Zn(2+)</name>
        <dbReference type="ChEBI" id="CHEBI:29105"/>
    </cofactor>
    <text evidence="15">Binds 1 zinc ion per subunit.</text>
</comment>
<evidence type="ECO:0000256" key="3">
    <source>
        <dbReference type="ARBA" id="ARBA00022475"/>
    </source>
</evidence>
<evidence type="ECO:0000256" key="8">
    <source>
        <dbReference type="ARBA" id="ARBA00022801"/>
    </source>
</evidence>
<evidence type="ECO:0000313" key="20">
    <source>
        <dbReference type="Proteomes" id="UP000295729"/>
    </source>
</evidence>
<keyword evidence="11 15" id="KW-1133">Transmembrane helix</keyword>
<dbReference type="NCBIfam" id="TIGR01241">
    <property type="entry name" value="FtsH_fam"/>
    <property type="match status" value="1"/>
</dbReference>
<evidence type="ECO:0000259" key="18">
    <source>
        <dbReference type="SMART" id="SM00382"/>
    </source>
</evidence>
<accession>A0A4V6PXN9</accession>
<evidence type="ECO:0000256" key="17">
    <source>
        <dbReference type="SAM" id="MobiDB-lite"/>
    </source>
</evidence>
<comment type="caution">
    <text evidence="15">Lacks conserved residue(s) required for the propagation of feature annotation.</text>
</comment>
<dbReference type="Gene3D" id="3.30.720.210">
    <property type="match status" value="1"/>
</dbReference>
<comment type="similarity">
    <text evidence="2 15">In the C-terminal section; belongs to the peptidase M41 family.</text>
</comment>
<name>A0A4V6PXN9_9GAMM</name>
<comment type="subunit">
    <text evidence="15">Homohexamer.</text>
</comment>
<comment type="similarity">
    <text evidence="14 15">In the central section; belongs to the AAA ATPase family.</text>
</comment>
<dbReference type="Gene3D" id="1.10.8.60">
    <property type="match status" value="1"/>
</dbReference>
<dbReference type="FunFam" id="3.40.50.300:FF:000001">
    <property type="entry name" value="ATP-dependent zinc metalloprotease FtsH"/>
    <property type="match status" value="1"/>
</dbReference>
<dbReference type="PROSITE" id="PS00674">
    <property type="entry name" value="AAA"/>
    <property type="match status" value="1"/>
</dbReference>
<dbReference type="GO" id="GO:0005524">
    <property type="term" value="F:ATP binding"/>
    <property type="evidence" value="ECO:0007669"/>
    <property type="project" value="UniProtKB-UniRule"/>
</dbReference>
<gene>
    <name evidence="15" type="primary">ftsH</name>
    <name evidence="19" type="ORF">C8D85_2659</name>
</gene>
<evidence type="ECO:0000256" key="13">
    <source>
        <dbReference type="ARBA" id="ARBA00023136"/>
    </source>
</evidence>
<keyword evidence="3 15" id="KW-1003">Cell membrane</keyword>
<dbReference type="SUPFAM" id="SSF140990">
    <property type="entry name" value="FtsH protease domain-like"/>
    <property type="match status" value="1"/>
</dbReference>
<dbReference type="InterPro" id="IPR003960">
    <property type="entry name" value="ATPase_AAA_CS"/>
</dbReference>
<evidence type="ECO:0000256" key="10">
    <source>
        <dbReference type="ARBA" id="ARBA00022840"/>
    </source>
</evidence>
<dbReference type="Pfam" id="PF06480">
    <property type="entry name" value="FtsH_ext"/>
    <property type="match status" value="1"/>
</dbReference>
<sequence>MNDMLKNILLWLVIAAVLLTVFNNFNTSADTNRISYSEFVQEVHDGRIAKVVVDGYTISGSRTSGDTFETVRPAAADPKIMDDLLSNNVVVEGRMPEQQSIWTQLLVASFPILLILAIFIFFMRQMQGGGGGKGGPMSFGKSKARLLPEDQIKTTFADVAGCDEAKEDVEELVDFLREPGKFQRLGGKIPRGILMCGPPGTGKTLLAKAIAGEAKVPFFTISGSDFVEMFVGVGASRVRDMFEQAKKHAPCIIFIDEIDAVGRNRGSGMGGGNDEREQTLNQLLVEMDGFEGNEGIIVIAATNRPDVLDPALLRPGRFDRQVTVGLPDIRGREQILKVHLRKVPVADDVEPKNIARGTPGFSGADLANLVNEAALFAARSNRRLVNMELLELAKDKILMGAERKSMVMKEEEKRNTAYHEAGHAIVGYLMPEHDPVYKVTIIPRGRALGVTMYLPEEDKYSLSKRGLESQVCSLYGGRIAEELIHGFDGVSTGASNDIERASSIARNMVTKWGLSEELGAFAYEEEEQGGYLGGGTGAKANYFSPETGKKIDAEVRDIIDRCYKKATDILIENRSKLDMMAEALMVYETIDAKQIKEIMDGKKPSPPAGWSDPSAGGSSSNPEAEEVAQTSDEQASGSNDTMTDSSDSSDETPIPQKPTGEA</sequence>
<evidence type="ECO:0000313" key="19">
    <source>
        <dbReference type="EMBL" id="TDR12621.1"/>
    </source>
</evidence>
<evidence type="ECO:0000256" key="12">
    <source>
        <dbReference type="ARBA" id="ARBA00023049"/>
    </source>
</evidence>
<dbReference type="GO" id="GO:0004176">
    <property type="term" value="F:ATP-dependent peptidase activity"/>
    <property type="evidence" value="ECO:0007669"/>
    <property type="project" value="InterPro"/>
</dbReference>
<dbReference type="CDD" id="cd19501">
    <property type="entry name" value="RecA-like_FtsH"/>
    <property type="match status" value="1"/>
</dbReference>
<feature type="binding site" evidence="15">
    <location>
        <position position="497"/>
    </location>
    <ligand>
        <name>Zn(2+)</name>
        <dbReference type="ChEBI" id="CHEBI:29105"/>
        <note>catalytic</note>
    </ligand>
</feature>
<feature type="transmembrane region" description="Helical" evidence="15">
    <location>
        <begin position="101"/>
        <end position="123"/>
    </location>
</feature>
<keyword evidence="7 15" id="KW-0547">Nucleotide-binding</keyword>